<organism evidence="2 3">
    <name type="scientific">Elysia crispata</name>
    <name type="common">lettuce slug</name>
    <dbReference type="NCBI Taxonomy" id="231223"/>
    <lineage>
        <taxon>Eukaryota</taxon>
        <taxon>Metazoa</taxon>
        <taxon>Spiralia</taxon>
        <taxon>Lophotrochozoa</taxon>
        <taxon>Mollusca</taxon>
        <taxon>Gastropoda</taxon>
        <taxon>Heterobranchia</taxon>
        <taxon>Euthyneura</taxon>
        <taxon>Panpulmonata</taxon>
        <taxon>Sacoglossa</taxon>
        <taxon>Placobranchoidea</taxon>
        <taxon>Plakobranchidae</taxon>
        <taxon>Elysia</taxon>
    </lineage>
</organism>
<reference evidence="2" key="1">
    <citation type="journal article" date="2023" name="G3 (Bethesda)">
        <title>A reference genome for the long-term kleptoplast-retaining sea slug Elysia crispata morphotype clarki.</title>
        <authorList>
            <person name="Eastman K.E."/>
            <person name="Pendleton A.L."/>
            <person name="Shaikh M.A."/>
            <person name="Suttiyut T."/>
            <person name="Ogas R."/>
            <person name="Tomko P."/>
            <person name="Gavelis G."/>
            <person name="Widhalm J.R."/>
            <person name="Wisecaver J.H."/>
        </authorList>
    </citation>
    <scope>NUCLEOTIDE SEQUENCE</scope>
    <source>
        <strain evidence="2">ECLA1</strain>
    </source>
</reference>
<evidence type="ECO:0000313" key="3">
    <source>
        <dbReference type="Proteomes" id="UP001283361"/>
    </source>
</evidence>
<dbReference type="Proteomes" id="UP001283361">
    <property type="component" value="Unassembled WGS sequence"/>
</dbReference>
<evidence type="ECO:0000256" key="1">
    <source>
        <dbReference type="SAM" id="MobiDB-lite"/>
    </source>
</evidence>
<accession>A0AAE1D607</accession>
<proteinExistence type="predicted"/>
<feature type="compositionally biased region" description="Polar residues" evidence="1">
    <location>
        <begin position="10"/>
        <end position="20"/>
    </location>
</feature>
<evidence type="ECO:0000313" key="2">
    <source>
        <dbReference type="EMBL" id="KAK3758100.1"/>
    </source>
</evidence>
<keyword evidence="3" id="KW-1185">Reference proteome</keyword>
<name>A0AAE1D607_9GAST</name>
<sequence>MQKRRDLSRQNESMSTAQACSDPQIRGRIYLQARLEVKNIMELRDNRGCWPDVNDFIEFAENLQKRVNKLGSIQGIRKLERKIGAELKFMNQVGRAVPCERMPKEGRTGSCGPRALGRQNRILWTACLR</sequence>
<dbReference type="AlphaFoldDB" id="A0AAE1D607"/>
<protein>
    <submittedName>
        <fullName evidence="2">Uncharacterized protein</fullName>
    </submittedName>
</protein>
<gene>
    <name evidence="2" type="ORF">RRG08_006675</name>
</gene>
<dbReference type="EMBL" id="JAWDGP010005301">
    <property type="protein sequence ID" value="KAK3758100.1"/>
    <property type="molecule type" value="Genomic_DNA"/>
</dbReference>
<comment type="caution">
    <text evidence="2">The sequence shown here is derived from an EMBL/GenBank/DDBJ whole genome shotgun (WGS) entry which is preliminary data.</text>
</comment>
<feature type="region of interest" description="Disordered" evidence="1">
    <location>
        <begin position="1"/>
        <end position="20"/>
    </location>
</feature>